<dbReference type="KEGG" id="oxy:HCG48_01350"/>
<keyword evidence="2" id="KW-1185">Reference proteome</keyword>
<proteinExistence type="predicted"/>
<protein>
    <submittedName>
        <fullName evidence="1">DUF928 domain-containing protein</fullName>
    </submittedName>
</protein>
<reference evidence="1 2" key="1">
    <citation type="submission" date="2020-04" db="EMBL/GenBank/DDBJ databases">
        <authorList>
            <person name="Basu S."/>
            <person name="Maruthanayagam V."/>
            <person name="Chakraborty S."/>
            <person name="Pramanik A."/>
            <person name="Mukherjee J."/>
            <person name="Brink B."/>
        </authorList>
    </citation>
    <scope>NUCLEOTIDE SEQUENCE [LARGE SCALE GENOMIC DNA]</scope>
    <source>
        <strain evidence="1 2">AP17</strain>
    </source>
</reference>
<dbReference type="EMBL" id="CP051167">
    <property type="protein sequence ID" value="QIZ69391.1"/>
    <property type="molecule type" value="Genomic_DNA"/>
</dbReference>
<gene>
    <name evidence="1" type="ORF">HCG48_01350</name>
</gene>
<accession>A0A6H1TS71</accession>
<organism evidence="1 2">
    <name type="scientific">Oxynema aestuarii AP17</name>
    <dbReference type="NCBI Taxonomy" id="2064643"/>
    <lineage>
        <taxon>Bacteria</taxon>
        <taxon>Bacillati</taxon>
        <taxon>Cyanobacteriota</taxon>
        <taxon>Cyanophyceae</taxon>
        <taxon>Oscillatoriophycideae</taxon>
        <taxon>Oscillatoriales</taxon>
        <taxon>Oscillatoriaceae</taxon>
        <taxon>Oxynema</taxon>
        <taxon>Oxynema aestuarii</taxon>
    </lineage>
</organism>
<dbReference type="InterPro" id="IPR010328">
    <property type="entry name" value="DUF928"/>
</dbReference>
<dbReference type="Pfam" id="PF06051">
    <property type="entry name" value="DUF928"/>
    <property type="match status" value="1"/>
</dbReference>
<sequence>MIWRKSPLNLFSLAALLSLSLWGTLAFPTRSRAHSAPPSGAIAQELPTDWNAAPFDPPQSGAPGRRIGGATRGLCPQSAQNIVALIPPTNQGQTLSQHPTFFFYIPEIVPAQDMQIEFLLEDQSNWQDVKTVYKTTMPIPKQSGIVAIALPDNGESEGLAVDKIYNWYFSVICDYKSSEPHTLSTGGWIERVETPNPLAQELEMASAAEKVEIYQRERLWYDLLDTLAQLQSESADNSSWSARWQQLLDAVELDDIANAPLVELSFEPATP</sequence>
<evidence type="ECO:0000313" key="2">
    <source>
        <dbReference type="Proteomes" id="UP000500857"/>
    </source>
</evidence>
<dbReference type="Proteomes" id="UP000500857">
    <property type="component" value="Chromosome"/>
</dbReference>
<dbReference type="RefSeq" id="WP_168567548.1">
    <property type="nucleotide sequence ID" value="NZ_CP051167.1"/>
</dbReference>
<dbReference type="AlphaFoldDB" id="A0A6H1TS71"/>
<name>A0A6H1TS71_9CYAN</name>
<evidence type="ECO:0000313" key="1">
    <source>
        <dbReference type="EMBL" id="QIZ69391.1"/>
    </source>
</evidence>